<evidence type="ECO:0000313" key="6">
    <source>
        <dbReference type="EMBL" id="GAA2087987.1"/>
    </source>
</evidence>
<protein>
    <submittedName>
        <fullName evidence="6">N-methyl-L-tryptophan oxidase</fullName>
    </submittedName>
</protein>
<evidence type="ECO:0000313" key="7">
    <source>
        <dbReference type="Proteomes" id="UP001500984"/>
    </source>
</evidence>
<evidence type="ECO:0000256" key="4">
    <source>
        <dbReference type="ARBA" id="ARBA00023002"/>
    </source>
</evidence>
<feature type="domain" description="FAD dependent oxidoreductase" evidence="5">
    <location>
        <begin position="5"/>
        <end position="352"/>
    </location>
</feature>
<dbReference type="Gene3D" id="3.50.50.60">
    <property type="entry name" value="FAD/NAD(P)-binding domain"/>
    <property type="match status" value="1"/>
</dbReference>
<dbReference type="InterPro" id="IPR036188">
    <property type="entry name" value="FAD/NAD-bd_sf"/>
</dbReference>
<dbReference type="InterPro" id="IPR006076">
    <property type="entry name" value="FAD-dep_OxRdtase"/>
</dbReference>
<dbReference type="Proteomes" id="UP001500984">
    <property type="component" value="Unassembled WGS sequence"/>
</dbReference>
<dbReference type="SUPFAM" id="SSF54373">
    <property type="entry name" value="FAD-linked reductases, C-terminal domain"/>
    <property type="match status" value="1"/>
</dbReference>
<dbReference type="PANTHER" id="PTHR10961">
    <property type="entry name" value="PEROXISOMAL SARCOSINE OXIDASE"/>
    <property type="match status" value="1"/>
</dbReference>
<gene>
    <name evidence="6" type="primary">solA_1</name>
    <name evidence="6" type="ORF">GCM10009823_02770</name>
</gene>
<evidence type="ECO:0000256" key="3">
    <source>
        <dbReference type="ARBA" id="ARBA00022827"/>
    </source>
</evidence>
<dbReference type="NCBIfam" id="NF008425">
    <property type="entry name" value="PRK11259.1"/>
    <property type="match status" value="1"/>
</dbReference>
<evidence type="ECO:0000256" key="1">
    <source>
        <dbReference type="ARBA" id="ARBA00001974"/>
    </source>
</evidence>
<keyword evidence="7" id="KW-1185">Reference proteome</keyword>
<evidence type="ECO:0000259" key="5">
    <source>
        <dbReference type="Pfam" id="PF01266"/>
    </source>
</evidence>
<dbReference type="PANTHER" id="PTHR10961:SF7">
    <property type="entry name" value="FAD DEPENDENT OXIDOREDUCTASE DOMAIN-CONTAINING PROTEIN"/>
    <property type="match status" value="1"/>
</dbReference>
<name>A0ABN2WBU0_9MICO</name>
<reference evidence="6 7" key="1">
    <citation type="journal article" date="2019" name="Int. J. Syst. Evol. Microbiol.">
        <title>The Global Catalogue of Microorganisms (GCM) 10K type strain sequencing project: providing services to taxonomists for standard genome sequencing and annotation.</title>
        <authorList>
            <consortium name="The Broad Institute Genomics Platform"/>
            <consortium name="The Broad Institute Genome Sequencing Center for Infectious Disease"/>
            <person name="Wu L."/>
            <person name="Ma J."/>
        </authorList>
    </citation>
    <scope>NUCLEOTIDE SEQUENCE [LARGE SCALE GENOMIC DNA]</scope>
    <source>
        <strain evidence="6 7">JCM 15900</strain>
    </source>
</reference>
<dbReference type="RefSeq" id="WP_344334541.1">
    <property type="nucleotide sequence ID" value="NZ_BAAAPZ010000002.1"/>
</dbReference>
<proteinExistence type="predicted"/>
<sequence>MSSRFAVIGAGTMGAQAAWRLASRGHRVVAFEKYAPGHPYGAAGGETRLYRNIELEDLRYTPLVRRASELWLSLETQSGWKLRDITGAVIAGHAEAEETRRALAAAEAEPGAEVLDVHDARRRFPAHAFDAEDAVIFDRGGGVIRPELTVKAAATQAVQAGCELRTHTPVTSVEDRGSHVEVTSARGAEAFDRVVVTAGAWTQHVVPQLSGQLRSHQLMSAWFAGKTANALEGVHPLIRTNPTYCYALPTSDGYGVKLGLGFGFHPRVERPEDGPRVVEEEAMAAFRERVRRYLPVVDPEPYRTDFYYESYTASRHEWLAPAPGQPNIIVASGFSGHGFKMSPAIGELAAELALGDRPSVDISFLETANDGVSW</sequence>
<keyword evidence="3" id="KW-0274">FAD</keyword>
<comment type="cofactor">
    <cofactor evidence="1">
        <name>FAD</name>
        <dbReference type="ChEBI" id="CHEBI:57692"/>
    </cofactor>
</comment>
<dbReference type="EMBL" id="BAAAPZ010000002">
    <property type="protein sequence ID" value="GAA2087987.1"/>
    <property type="molecule type" value="Genomic_DNA"/>
</dbReference>
<dbReference type="Pfam" id="PF01266">
    <property type="entry name" value="DAO"/>
    <property type="match status" value="1"/>
</dbReference>
<evidence type="ECO:0000256" key="2">
    <source>
        <dbReference type="ARBA" id="ARBA00022630"/>
    </source>
</evidence>
<dbReference type="SUPFAM" id="SSF51905">
    <property type="entry name" value="FAD/NAD(P)-binding domain"/>
    <property type="match status" value="1"/>
</dbReference>
<dbReference type="Gene3D" id="3.30.9.10">
    <property type="entry name" value="D-Amino Acid Oxidase, subunit A, domain 2"/>
    <property type="match status" value="1"/>
</dbReference>
<organism evidence="6 7">
    <name type="scientific">Brevibacterium salitolerans</name>
    <dbReference type="NCBI Taxonomy" id="1403566"/>
    <lineage>
        <taxon>Bacteria</taxon>
        <taxon>Bacillati</taxon>
        <taxon>Actinomycetota</taxon>
        <taxon>Actinomycetes</taxon>
        <taxon>Micrococcales</taxon>
        <taxon>Brevibacteriaceae</taxon>
        <taxon>Brevibacterium</taxon>
    </lineage>
</organism>
<keyword evidence="4" id="KW-0560">Oxidoreductase</keyword>
<comment type="caution">
    <text evidence="6">The sequence shown here is derived from an EMBL/GenBank/DDBJ whole genome shotgun (WGS) entry which is preliminary data.</text>
</comment>
<accession>A0ABN2WBU0</accession>
<keyword evidence="2" id="KW-0285">Flavoprotein</keyword>
<dbReference type="InterPro" id="IPR045170">
    <property type="entry name" value="MTOX"/>
</dbReference>